<dbReference type="Pfam" id="PF13469">
    <property type="entry name" value="Sulfotransfer_3"/>
    <property type="match status" value="1"/>
</dbReference>
<keyword evidence="1 2" id="KW-0808">Transferase</keyword>
<evidence type="ECO:0000313" key="2">
    <source>
        <dbReference type="EMBL" id="QEC62266.1"/>
    </source>
</evidence>
<proteinExistence type="predicted"/>
<gene>
    <name evidence="2" type="ORF">FRZ54_06610</name>
</gene>
<dbReference type="InterPro" id="IPR027417">
    <property type="entry name" value="P-loop_NTPase"/>
</dbReference>
<sequence>MPCRSMFSKIINAEQLLSDLLPGTRPEDRLPAGLITTAGAWSETVWAVAEQLGPMSLSIGQIEQGLQLAQAPVFICGVHRSGTTLLKDMLDGHPDLVVLPSEGTYYTNLEHKLLSLPENEWAAFLGKEWLRRLANPINQPPYWLLGRSDDQASPYVNFARYLMAWWRAVDHIPGTQWPHMAIVLAYASCTGNLTARAWVDKTPTNERFIDRIRQEMPGAKIIHLLREPVATLTSRKKMEPAAGLRNALRYLKASLRIAARQQGSPGFLLLRYEDVCNEPRSAAKQLADFLGIPALAVLSRPTVAGRPSLANSSFGKPTQAGIILKPVPYTQKGLLTRAEQQLIAACTGRLAGKHNYAFEKIGLLHSIYLKLRYRVF</sequence>
<evidence type="ECO:0000256" key="1">
    <source>
        <dbReference type="ARBA" id="ARBA00022679"/>
    </source>
</evidence>
<evidence type="ECO:0000313" key="3">
    <source>
        <dbReference type="Proteomes" id="UP000321479"/>
    </source>
</evidence>
<dbReference type="Gene3D" id="3.40.50.300">
    <property type="entry name" value="P-loop containing nucleotide triphosphate hydrolases"/>
    <property type="match status" value="1"/>
</dbReference>
<accession>A0A5B8UV05</accession>
<keyword evidence="3" id="KW-1185">Reference proteome</keyword>
<dbReference type="SUPFAM" id="SSF52540">
    <property type="entry name" value="P-loop containing nucleoside triphosphate hydrolases"/>
    <property type="match status" value="1"/>
</dbReference>
<organism evidence="2 3">
    <name type="scientific">Mucilaginibacter ginsenosidivorans</name>
    <dbReference type="NCBI Taxonomy" id="398053"/>
    <lineage>
        <taxon>Bacteria</taxon>
        <taxon>Pseudomonadati</taxon>
        <taxon>Bacteroidota</taxon>
        <taxon>Sphingobacteriia</taxon>
        <taxon>Sphingobacteriales</taxon>
        <taxon>Sphingobacteriaceae</taxon>
        <taxon>Mucilaginibacter</taxon>
    </lineage>
</organism>
<dbReference type="GO" id="GO:0008476">
    <property type="term" value="F:protein-tyrosine sulfotransferase activity"/>
    <property type="evidence" value="ECO:0007669"/>
    <property type="project" value="InterPro"/>
</dbReference>
<dbReference type="AlphaFoldDB" id="A0A5B8UV05"/>
<dbReference type="InterPro" id="IPR026634">
    <property type="entry name" value="TPST-like"/>
</dbReference>
<dbReference type="OrthoDB" id="5432096at2"/>
<dbReference type="PANTHER" id="PTHR12788:SF10">
    <property type="entry name" value="PROTEIN-TYROSINE SULFOTRANSFERASE"/>
    <property type="match status" value="1"/>
</dbReference>
<protein>
    <submittedName>
        <fullName evidence="2">Sulfotransferase</fullName>
    </submittedName>
</protein>
<dbReference type="Proteomes" id="UP000321479">
    <property type="component" value="Chromosome"/>
</dbReference>
<name>A0A5B8UV05_9SPHI</name>
<dbReference type="KEGG" id="mgin:FRZ54_06610"/>
<dbReference type="EMBL" id="CP042436">
    <property type="protein sequence ID" value="QEC62266.1"/>
    <property type="molecule type" value="Genomic_DNA"/>
</dbReference>
<reference evidence="2 3" key="1">
    <citation type="journal article" date="2017" name="Curr. Microbiol.">
        <title>Mucilaginibacter ginsenosidivorans sp. nov., Isolated from Soil of Ginseng Field.</title>
        <authorList>
            <person name="Kim M.M."/>
            <person name="Siddiqi M.Z."/>
            <person name="Im W.T."/>
        </authorList>
    </citation>
    <scope>NUCLEOTIDE SEQUENCE [LARGE SCALE GENOMIC DNA]</scope>
    <source>
        <strain evidence="2 3">Gsoil 3017</strain>
    </source>
</reference>
<dbReference type="PANTHER" id="PTHR12788">
    <property type="entry name" value="PROTEIN-TYROSINE SULFOTRANSFERASE 2"/>
    <property type="match status" value="1"/>
</dbReference>